<reference evidence="1 2" key="1">
    <citation type="submission" date="2019-03" db="EMBL/GenBank/DDBJ databases">
        <title>Draft Genome Sequence of Desulfosporosinus fructosivorans Strain 63.6F, Isolated from Marine Sediment in the Baltic Sea.</title>
        <authorList>
            <person name="Hausmann B."/>
            <person name="Vandieken V."/>
            <person name="Pjevac P."/>
            <person name="Schreck K."/>
            <person name="Herbold C.W."/>
            <person name="Loy A."/>
        </authorList>
    </citation>
    <scope>NUCLEOTIDE SEQUENCE [LARGE SCALE GENOMIC DNA]</scope>
    <source>
        <strain evidence="1 2">63.6F</strain>
    </source>
</reference>
<dbReference type="InterPro" id="IPR009099">
    <property type="entry name" value="Beta-lactamas_inhib"/>
</dbReference>
<gene>
    <name evidence="1" type="ORF">E4K67_12435</name>
</gene>
<sequence length="190" mass="21208">MFSGKPVLSKLLLPLLMILILSITGCGSKKAPENSNEGTTPAPSQTTKPGVVTYENYLKITLDMTYDDVKGILGEGKKKEVKTDVIKYTWEEQDKNIVIQTNKSKVESKTQDGLGKTTSTLTVEQFDKITTGMTIDQVVSVLGPDYREETLKYSDNLIRRDVVWMLPDSTYIKVNLLDGKVISKNNKLKK</sequence>
<accession>A0A4Z0R7H9</accession>
<dbReference type="PROSITE" id="PS51257">
    <property type="entry name" value="PROKAR_LIPOPROTEIN"/>
    <property type="match status" value="1"/>
</dbReference>
<evidence type="ECO:0000313" key="1">
    <source>
        <dbReference type="EMBL" id="TGE37546.1"/>
    </source>
</evidence>
<protein>
    <recommendedName>
        <fullName evidence="3">DUF3862 domain-containing protein</fullName>
    </recommendedName>
</protein>
<dbReference type="RefSeq" id="WP_135547167.1">
    <property type="nucleotide sequence ID" value="NZ_SPQQ01000004.1"/>
</dbReference>
<name>A0A4Z0R7H9_9FIRM</name>
<dbReference type="InterPro" id="IPR024221">
    <property type="entry name" value="BLIP_dom_sf"/>
</dbReference>
<proteinExistence type="predicted"/>
<dbReference type="Gene3D" id="3.10.450.730">
    <property type="entry name" value="BLIP domain"/>
    <property type="match status" value="1"/>
</dbReference>
<evidence type="ECO:0008006" key="3">
    <source>
        <dbReference type="Google" id="ProtNLM"/>
    </source>
</evidence>
<comment type="caution">
    <text evidence="1">The sequence shown here is derived from an EMBL/GenBank/DDBJ whole genome shotgun (WGS) entry which is preliminary data.</text>
</comment>
<dbReference type="Pfam" id="PF07467">
    <property type="entry name" value="BLIP"/>
    <property type="match status" value="1"/>
</dbReference>
<dbReference type="OrthoDB" id="570195at2"/>
<dbReference type="EMBL" id="SPQQ01000004">
    <property type="protein sequence ID" value="TGE37546.1"/>
    <property type="molecule type" value="Genomic_DNA"/>
</dbReference>
<evidence type="ECO:0000313" key="2">
    <source>
        <dbReference type="Proteomes" id="UP000298460"/>
    </source>
</evidence>
<keyword evidence="2" id="KW-1185">Reference proteome</keyword>
<dbReference type="SUPFAM" id="SSF55648">
    <property type="entry name" value="beta-lactamase-inhibitor protein, BLIP"/>
    <property type="match status" value="1"/>
</dbReference>
<dbReference type="Proteomes" id="UP000298460">
    <property type="component" value="Unassembled WGS sequence"/>
</dbReference>
<dbReference type="AlphaFoldDB" id="A0A4Z0R7H9"/>
<organism evidence="1 2">
    <name type="scientific">Desulfosporosinus fructosivorans</name>
    <dbReference type="NCBI Taxonomy" id="2018669"/>
    <lineage>
        <taxon>Bacteria</taxon>
        <taxon>Bacillati</taxon>
        <taxon>Bacillota</taxon>
        <taxon>Clostridia</taxon>
        <taxon>Eubacteriales</taxon>
        <taxon>Desulfitobacteriaceae</taxon>
        <taxon>Desulfosporosinus</taxon>
    </lineage>
</organism>